<feature type="domain" description="Adenosine deaminase" evidence="7">
    <location>
        <begin position="15"/>
        <end position="329"/>
    </location>
</feature>
<dbReference type="AlphaFoldDB" id="A0A1F5ZRC1"/>
<evidence type="ECO:0000313" key="8">
    <source>
        <dbReference type="EMBL" id="OGG14988.1"/>
    </source>
</evidence>
<dbReference type="InterPro" id="IPR001365">
    <property type="entry name" value="A_deaminase_dom"/>
</dbReference>
<evidence type="ECO:0000256" key="5">
    <source>
        <dbReference type="ARBA" id="ARBA00022801"/>
    </source>
</evidence>
<sequence>MQDIKTLKNKFGALTELHVHVGSAVDPPIMWEIAHDQGIKLPTKSYWEFRDLITVSGVTTYQKYLDLFEWTELIQSSPEAMAKSIYSLASGAYRKNNITRLEIRFNPMKRNRGGERDLDHIILAAIHGMEKAMLAYPLKVGLIFCLDRTFSPDLNAIITQKAIKYARRGVVGVDLAGPIRKEFDLKTHVSMFQDAKKAGLGITVHTGEATGPKEVMEVINLISPDRIGHGVRSTEDVETLKELSKRNIVLEVCPTSNVHTAVVKDLASFKSIFGLLKEYSVPFTINTDGPEMLKTNLISEYNQLLEENILTEADLHIASETAKKASFIKD</sequence>
<evidence type="ECO:0000256" key="1">
    <source>
        <dbReference type="ARBA" id="ARBA00001947"/>
    </source>
</evidence>
<evidence type="ECO:0000313" key="9">
    <source>
        <dbReference type="Proteomes" id="UP000177383"/>
    </source>
</evidence>
<keyword evidence="5" id="KW-0378">Hydrolase</keyword>
<accession>A0A1F5ZRC1</accession>
<dbReference type="GO" id="GO:0046103">
    <property type="term" value="P:inosine biosynthetic process"/>
    <property type="evidence" value="ECO:0007669"/>
    <property type="project" value="TreeGrafter"/>
</dbReference>
<dbReference type="GO" id="GO:0046872">
    <property type="term" value="F:metal ion binding"/>
    <property type="evidence" value="ECO:0007669"/>
    <property type="project" value="UniProtKB-KW"/>
</dbReference>
<evidence type="ECO:0000259" key="7">
    <source>
        <dbReference type="Pfam" id="PF00962"/>
    </source>
</evidence>
<evidence type="ECO:0000256" key="2">
    <source>
        <dbReference type="ARBA" id="ARBA00006676"/>
    </source>
</evidence>
<dbReference type="STRING" id="1798375.A2773_03730"/>
<dbReference type="GO" id="GO:0004000">
    <property type="term" value="F:adenosine deaminase activity"/>
    <property type="evidence" value="ECO:0007669"/>
    <property type="project" value="TreeGrafter"/>
</dbReference>
<dbReference type="EMBL" id="MFJE01000007">
    <property type="protein sequence ID" value="OGG14988.1"/>
    <property type="molecule type" value="Genomic_DNA"/>
</dbReference>
<dbReference type="GO" id="GO:0005829">
    <property type="term" value="C:cytosol"/>
    <property type="evidence" value="ECO:0007669"/>
    <property type="project" value="TreeGrafter"/>
</dbReference>
<dbReference type="InterPro" id="IPR006330">
    <property type="entry name" value="Ado/ade_deaminase"/>
</dbReference>
<dbReference type="EC" id="3.5.4.4" evidence="3"/>
<protein>
    <recommendedName>
        <fullName evidence="3">adenosine deaminase</fullName>
        <ecNumber evidence="3">3.5.4.4</ecNumber>
    </recommendedName>
</protein>
<dbReference type="Gene3D" id="3.20.20.140">
    <property type="entry name" value="Metal-dependent hydrolases"/>
    <property type="match status" value="1"/>
</dbReference>
<dbReference type="PANTHER" id="PTHR11409">
    <property type="entry name" value="ADENOSINE DEAMINASE"/>
    <property type="match status" value="1"/>
</dbReference>
<dbReference type="Proteomes" id="UP000177383">
    <property type="component" value="Unassembled WGS sequence"/>
</dbReference>
<comment type="similarity">
    <text evidence="2">Belongs to the metallo-dependent hydrolases superfamily. Adenosine and AMP deaminases family.</text>
</comment>
<proteinExistence type="inferred from homology"/>
<keyword evidence="6" id="KW-0862">Zinc</keyword>
<gene>
    <name evidence="8" type="ORF">A2773_03730</name>
</gene>
<evidence type="ECO:0000256" key="6">
    <source>
        <dbReference type="ARBA" id="ARBA00022833"/>
    </source>
</evidence>
<keyword evidence="4" id="KW-0479">Metal-binding</keyword>
<dbReference type="SUPFAM" id="SSF51556">
    <property type="entry name" value="Metallo-dependent hydrolases"/>
    <property type="match status" value="1"/>
</dbReference>
<comment type="caution">
    <text evidence="8">The sequence shown here is derived from an EMBL/GenBank/DDBJ whole genome shotgun (WGS) entry which is preliminary data.</text>
</comment>
<dbReference type="PANTHER" id="PTHR11409:SF43">
    <property type="entry name" value="ADENOSINE DEAMINASE"/>
    <property type="match status" value="1"/>
</dbReference>
<evidence type="ECO:0000256" key="3">
    <source>
        <dbReference type="ARBA" id="ARBA00012784"/>
    </source>
</evidence>
<comment type="cofactor">
    <cofactor evidence="1">
        <name>Zn(2+)</name>
        <dbReference type="ChEBI" id="CHEBI:29105"/>
    </cofactor>
</comment>
<dbReference type="GO" id="GO:0006154">
    <property type="term" value="P:adenosine catabolic process"/>
    <property type="evidence" value="ECO:0007669"/>
    <property type="project" value="TreeGrafter"/>
</dbReference>
<name>A0A1F5ZRC1_9BACT</name>
<dbReference type="InterPro" id="IPR032466">
    <property type="entry name" value="Metal_Hydrolase"/>
</dbReference>
<dbReference type="GO" id="GO:0043103">
    <property type="term" value="P:hypoxanthine salvage"/>
    <property type="evidence" value="ECO:0007669"/>
    <property type="project" value="TreeGrafter"/>
</dbReference>
<dbReference type="Pfam" id="PF00962">
    <property type="entry name" value="A_deaminase"/>
    <property type="match status" value="1"/>
</dbReference>
<organism evidence="8 9">
    <name type="scientific">Candidatus Gottesmanbacteria bacterium RIFCSPHIGHO2_01_FULL_39_10</name>
    <dbReference type="NCBI Taxonomy" id="1798375"/>
    <lineage>
        <taxon>Bacteria</taxon>
        <taxon>Candidatus Gottesmaniibacteriota</taxon>
    </lineage>
</organism>
<reference evidence="8 9" key="1">
    <citation type="journal article" date="2016" name="Nat. Commun.">
        <title>Thousands of microbial genomes shed light on interconnected biogeochemical processes in an aquifer system.</title>
        <authorList>
            <person name="Anantharaman K."/>
            <person name="Brown C.T."/>
            <person name="Hug L.A."/>
            <person name="Sharon I."/>
            <person name="Castelle C.J."/>
            <person name="Probst A.J."/>
            <person name="Thomas B.C."/>
            <person name="Singh A."/>
            <person name="Wilkins M.J."/>
            <person name="Karaoz U."/>
            <person name="Brodie E.L."/>
            <person name="Williams K.H."/>
            <person name="Hubbard S.S."/>
            <person name="Banfield J.F."/>
        </authorList>
    </citation>
    <scope>NUCLEOTIDE SEQUENCE [LARGE SCALE GENOMIC DNA]</scope>
</reference>
<evidence type="ECO:0000256" key="4">
    <source>
        <dbReference type="ARBA" id="ARBA00022723"/>
    </source>
</evidence>